<feature type="domain" description="FecR protein" evidence="1">
    <location>
        <begin position="126"/>
        <end position="219"/>
    </location>
</feature>
<dbReference type="EMBL" id="PDEA01000001">
    <property type="protein sequence ID" value="PEH88590.1"/>
    <property type="molecule type" value="Genomic_DNA"/>
</dbReference>
<dbReference type="PANTHER" id="PTHR30273:SF2">
    <property type="entry name" value="PROTEIN FECR"/>
    <property type="match status" value="1"/>
</dbReference>
<dbReference type="Gene3D" id="2.60.120.1440">
    <property type="match status" value="1"/>
</dbReference>
<name>A0A2A7UTI7_COMTR</name>
<dbReference type="Pfam" id="PF16220">
    <property type="entry name" value="DUF4880"/>
    <property type="match status" value="1"/>
</dbReference>
<keyword evidence="4" id="KW-1185">Reference proteome</keyword>
<dbReference type="Proteomes" id="UP000220246">
    <property type="component" value="Unassembled WGS sequence"/>
</dbReference>
<dbReference type="AlphaFoldDB" id="A0A2A7UTI7"/>
<evidence type="ECO:0000259" key="2">
    <source>
        <dbReference type="Pfam" id="PF16220"/>
    </source>
</evidence>
<dbReference type="InterPro" id="IPR032623">
    <property type="entry name" value="FecR_N"/>
</dbReference>
<dbReference type="GeneID" id="80800585"/>
<dbReference type="PANTHER" id="PTHR30273">
    <property type="entry name" value="PERIPLASMIC SIGNAL SENSOR AND SIGMA FACTOR ACTIVATOR FECR-RELATED"/>
    <property type="match status" value="1"/>
</dbReference>
<sequence length="335" mass="36542">MSPTPALPGWALEQAVDWLLRLDPPHQADAQLQQALEQWLAQDPLHRQAWNHLHARLQGSMGAAMQQLQRSSAGVHHASRQALLAPIPTQARRRKLLGSGLAVVLASLGTSWLASRNTPFPALVADLHTGTGERLQQQLADGSTLLLDAGSAVDIAFSSTQRLVQLREGALIAQVSRLPGVLRPFTVQSAQGTAQALGTRFMVRQQSGSTLVQVLEHSVRITTASGQQRSLQQGESAQFTDTQITLLERGSAPAAWADGLIDVRNQPLGEVIDALRPYQPGLLRISPEAAQLRIFGVFALEHPRQVLQDLVDTHPIRVRHWGQWLTLIDLAPPRT</sequence>
<dbReference type="GO" id="GO:0016989">
    <property type="term" value="F:sigma factor antagonist activity"/>
    <property type="evidence" value="ECO:0007669"/>
    <property type="project" value="TreeGrafter"/>
</dbReference>
<comment type="caution">
    <text evidence="3">The sequence shown here is derived from an EMBL/GenBank/DDBJ whole genome shotgun (WGS) entry which is preliminary data.</text>
</comment>
<dbReference type="Pfam" id="PF04773">
    <property type="entry name" value="FecR"/>
    <property type="match status" value="1"/>
</dbReference>
<proteinExistence type="predicted"/>
<organism evidence="3 4">
    <name type="scientific">Comamonas terrigena</name>
    <dbReference type="NCBI Taxonomy" id="32013"/>
    <lineage>
        <taxon>Bacteria</taxon>
        <taxon>Pseudomonadati</taxon>
        <taxon>Pseudomonadota</taxon>
        <taxon>Betaproteobacteria</taxon>
        <taxon>Burkholderiales</taxon>
        <taxon>Comamonadaceae</taxon>
        <taxon>Comamonas</taxon>
    </lineage>
</organism>
<evidence type="ECO:0000313" key="4">
    <source>
        <dbReference type="Proteomes" id="UP000220246"/>
    </source>
</evidence>
<accession>A0A2A7UTI7</accession>
<feature type="domain" description="FecR N-terminal" evidence="2">
    <location>
        <begin position="13"/>
        <end position="53"/>
    </location>
</feature>
<dbReference type="InterPro" id="IPR012373">
    <property type="entry name" value="Ferrdict_sens_TM"/>
</dbReference>
<gene>
    <name evidence="3" type="ORF">CRM82_08225</name>
</gene>
<dbReference type="OrthoDB" id="1100567at2"/>
<reference evidence="4" key="1">
    <citation type="submission" date="2017-09" db="EMBL/GenBank/DDBJ databases">
        <title>FDA dAtabase for Regulatory Grade micrObial Sequences (FDA-ARGOS): Supporting development and validation of Infectious Disease Dx tests.</title>
        <authorList>
            <person name="Minogue T."/>
            <person name="Wolcott M."/>
            <person name="Wasieloski L."/>
            <person name="Aguilar W."/>
            <person name="Moore D."/>
            <person name="Tallon L."/>
            <person name="Sadzewicz L."/>
            <person name="Ott S."/>
            <person name="Zhao X."/>
            <person name="Nagaraj S."/>
            <person name="Vavikolanu K."/>
            <person name="Aluvathingal J."/>
            <person name="Nadendla S."/>
            <person name="Sichtig H."/>
        </authorList>
    </citation>
    <scope>NUCLEOTIDE SEQUENCE [LARGE SCALE GENOMIC DNA]</scope>
    <source>
        <strain evidence="4">FDAARGOS_394</strain>
    </source>
</reference>
<evidence type="ECO:0000313" key="3">
    <source>
        <dbReference type="EMBL" id="PEH88590.1"/>
    </source>
</evidence>
<protein>
    <submittedName>
        <fullName evidence="3">Iron dicitrate transport regulator FecR</fullName>
    </submittedName>
</protein>
<dbReference type="InterPro" id="IPR006860">
    <property type="entry name" value="FecR"/>
</dbReference>
<evidence type="ECO:0000259" key="1">
    <source>
        <dbReference type="Pfam" id="PF04773"/>
    </source>
</evidence>
<dbReference type="STRING" id="1219032.GCA_001515545_02955"/>
<dbReference type="PIRSF" id="PIRSF018266">
    <property type="entry name" value="FecR"/>
    <property type="match status" value="1"/>
</dbReference>
<dbReference type="RefSeq" id="WP_066539346.1">
    <property type="nucleotide sequence ID" value="NZ_PDEA01000001.1"/>
</dbReference>